<dbReference type="EMBL" id="EQ973219">
    <property type="protein sequence ID" value="EFR55897.1"/>
    <property type="molecule type" value="Genomic_DNA"/>
</dbReference>
<name>A0ABN0BSU0_BACFG</name>
<protein>
    <submittedName>
        <fullName evidence="1">Uncharacterized protein</fullName>
    </submittedName>
</protein>
<evidence type="ECO:0000313" key="1">
    <source>
        <dbReference type="EMBL" id="EFR55897.1"/>
    </source>
</evidence>
<evidence type="ECO:0000313" key="2">
    <source>
        <dbReference type="Proteomes" id="UP000005101"/>
    </source>
</evidence>
<gene>
    <name evidence="1" type="ORF">BFAG_04596</name>
</gene>
<accession>A0ABN0BSU0</accession>
<dbReference type="Proteomes" id="UP000005101">
    <property type="component" value="Unassembled WGS sequence"/>
</dbReference>
<proteinExistence type="predicted"/>
<sequence length="74" mass="8299">MPLHRYGRRLRQKAGQGLCITRSGIHKQPPFLFLFNHTQEPDTSVPSGECVVWMRILTGGTSVTLNADFIYVPG</sequence>
<keyword evidence="2" id="KW-1185">Reference proteome</keyword>
<organism evidence="1 2">
    <name type="scientific">Bacteroides fragilis 3_1_12</name>
    <dbReference type="NCBI Taxonomy" id="457424"/>
    <lineage>
        <taxon>Bacteria</taxon>
        <taxon>Pseudomonadati</taxon>
        <taxon>Bacteroidota</taxon>
        <taxon>Bacteroidia</taxon>
        <taxon>Bacteroidales</taxon>
        <taxon>Bacteroidaceae</taxon>
        <taxon>Bacteroides</taxon>
    </lineage>
</organism>
<reference evidence="1 2" key="1">
    <citation type="submission" date="2008-12" db="EMBL/GenBank/DDBJ databases">
        <title>Annotation of Bacteroides fragilis strain 3_1_12.</title>
        <authorList>
            <consortium name="The Broad Institute Genome Sequencing Platform"/>
            <person name="Ward D."/>
            <person name="Young S.K."/>
            <person name="Kodira C.D."/>
            <person name="Zeng Q."/>
            <person name="Koehrsen M."/>
            <person name="Alvarado L."/>
            <person name="Berlin A."/>
            <person name="Borenstein D."/>
            <person name="Chen Z."/>
            <person name="Engels R."/>
            <person name="Freedman E."/>
            <person name="Gellesch M."/>
            <person name="Goldberg J."/>
            <person name="Griggs A."/>
            <person name="Gujja S."/>
            <person name="Heiman D."/>
            <person name="Hepburn T."/>
            <person name="Howarth C."/>
            <person name="Jen D."/>
            <person name="Larson L."/>
            <person name="Lewis B."/>
            <person name="Mehta T."/>
            <person name="Park D."/>
            <person name="Pearson M."/>
            <person name="Roberts A."/>
            <person name="Saif S."/>
            <person name="Shea T."/>
            <person name="Shenoy N."/>
            <person name="Sisk P."/>
            <person name="Stolte C."/>
            <person name="Sykes S."/>
            <person name="Walk T."/>
            <person name="White J."/>
            <person name="Yandava C."/>
            <person name="Allen-Vercoe E."/>
            <person name="Strauss J."/>
            <person name="Ambrose C."/>
            <person name="Lander E."/>
            <person name="Nusbaum C."/>
            <person name="Galagan J."/>
            <person name="Birren B."/>
        </authorList>
    </citation>
    <scope>NUCLEOTIDE SEQUENCE [LARGE SCALE GENOMIC DNA]</scope>
    <source>
        <strain evidence="1 2">3_1_12</strain>
    </source>
</reference>